<evidence type="ECO:0000256" key="5">
    <source>
        <dbReference type="ARBA" id="ARBA00023125"/>
    </source>
</evidence>
<comment type="caution">
    <text evidence="8">The sequence shown here is derived from an EMBL/GenBank/DDBJ whole genome shotgun (WGS) entry which is preliminary data.</text>
</comment>
<feature type="coiled-coil region" evidence="6">
    <location>
        <begin position="681"/>
        <end position="917"/>
    </location>
</feature>
<dbReference type="SUPFAM" id="SSF75553">
    <property type="entry name" value="Smc hinge domain"/>
    <property type="match status" value="1"/>
</dbReference>
<feature type="coiled-coil region" evidence="6">
    <location>
        <begin position="413"/>
        <end position="475"/>
    </location>
</feature>
<dbReference type="Gene3D" id="3.30.70.1620">
    <property type="match status" value="1"/>
</dbReference>
<feature type="coiled-coil region" evidence="6">
    <location>
        <begin position="167"/>
        <end position="225"/>
    </location>
</feature>
<dbReference type="Pfam" id="PF02463">
    <property type="entry name" value="SMC_N"/>
    <property type="match status" value="2"/>
</dbReference>
<proteinExistence type="inferred from homology"/>
<organism evidence="8 9">
    <name type="scientific">Aquibacillus rhizosphaerae</name>
    <dbReference type="NCBI Taxonomy" id="3051431"/>
    <lineage>
        <taxon>Bacteria</taxon>
        <taxon>Bacillati</taxon>
        <taxon>Bacillota</taxon>
        <taxon>Bacilli</taxon>
        <taxon>Bacillales</taxon>
        <taxon>Bacillaceae</taxon>
        <taxon>Aquibacillus</taxon>
    </lineage>
</organism>
<evidence type="ECO:0000256" key="3">
    <source>
        <dbReference type="ARBA" id="ARBA00022840"/>
    </source>
</evidence>
<dbReference type="Gene3D" id="1.10.287.1490">
    <property type="match status" value="1"/>
</dbReference>
<dbReference type="PANTHER" id="PTHR43977">
    <property type="entry name" value="STRUCTURAL MAINTENANCE OF CHROMOSOMES PROTEIN 3"/>
    <property type="match status" value="1"/>
</dbReference>
<comment type="similarity">
    <text evidence="6">Belongs to the SMC family.</text>
</comment>
<evidence type="ECO:0000313" key="9">
    <source>
        <dbReference type="Proteomes" id="UP001235343"/>
    </source>
</evidence>
<dbReference type="HAMAP" id="MF_01894">
    <property type="entry name" value="Smc_prok"/>
    <property type="match status" value="1"/>
</dbReference>
<comment type="subunit">
    <text evidence="6">Homodimer.</text>
</comment>
<comment type="subcellular location">
    <subcellularLocation>
        <location evidence="6">Cytoplasm</location>
    </subcellularLocation>
</comment>
<evidence type="ECO:0000313" key="8">
    <source>
        <dbReference type="EMBL" id="MDL4840033.1"/>
    </source>
</evidence>
<comment type="domain">
    <text evidence="6">Contains large globular domains required for ATP hydrolysis at each terminus and a third globular domain forming a flexible hinge near the middle of the molecule. These domains are separated by coiled-coil structures.</text>
</comment>
<dbReference type="SMART" id="SM00968">
    <property type="entry name" value="SMC_hinge"/>
    <property type="match status" value="1"/>
</dbReference>
<keyword evidence="9" id="KW-1185">Reference proteome</keyword>
<feature type="coiled-coil region" evidence="6">
    <location>
        <begin position="967"/>
        <end position="1015"/>
    </location>
</feature>
<protein>
    <recommendedName>
        <fullName evidence="6">Chromosome partition protein Smc</fullName>
    </recommendedName>
</protein>
<dbReference type="PIRSF" id="PIRSF005719">
    <property type="entry name" value="SMC"/>
    <property type="match status" value="1"/>
</dbReference>
<evidence type="ECO:0000256" key="2">
    <source>
        <dbReference type="ARBA" id="ARBA00022741"/>
    </source>
</evidence>
<dbReference type="SUPFAM" id="SSF57997">
    <property type="entry name" value="Tropomyosin"/>
    <property type="match status" value="1"/>
</dbReference>
<dbReference type="Gene3D" id="1.20.1060.20">
    <property type="match status" value="1"/>
</dbReference>
<dbReference type="Proteomes" id="UP001235343">
    <property type="component" value="Unassembled WGS sequence"/>
</dbReference>
<dbReference type="InterPro" id="IPR027417">
    <property type="entry name" value="P-loop_NTPase"/>
</dbReference>
<keyword evidence="4 6" id="KW-0175">Coiled coil</keyword>
<sequence length="1188" mass="137325">MFLKRLDTVGFKSFAERISVDFVTGVTAVVGPNGSGKSNITDAIRWVLGEQSARSLRGAKMEDIIFQGSDSRKALNVAEVTLTLDNSDQMLPIDYEEVSVTRRVYRSGESEFLINKQTCRLKDIVDLFMDSGLGREAFSIISQGKVEEILSSKAEERRTIFEEAAGVLKYKNRKKKAEYKLAETQENLNRVEDIIYEIENQLDPLKQQAVIAKDYLEKKEELKEKEISLLIAEIEVLHKDWTHILAEIETDKHQELQIKTKVQQKEASIEQDKSKMEDLDQSIEELQESLLILTQELENLQGTKKLINERSLHFESNKSKLEQDGDTYNGRVQKLEQEYENEQANLKKVTEEKNATRSKIDQLTNRLSTTEEDIEEQIEELKSDYIERLNGQAAKRNERQSIEKQLSQIGTKKNNQNSKFQGLVDEREKMNEELEQLNKSLQIRTKERQALQEKLKNMKTEIEKDKETYQELQTKLYQGYQYLEKLKSKKEMLEDMKEDFQGFFQGVKEVLKAREENVLYDIHGAVIELLEVPKDYITAIETTLGGQAQHIVVKDESVARKAIHWLKQTNKGRATFLPMTAMKAKFISDDLISKVNSHNGFVGVASDLITFDTKYQNVIKYLLGNVVIATNLKDANEIAVQLGRRFRVVTLDGDVVNPGGSMSGGAQKKTNQSLFTRDKDLQEITNKLEEYQNKAENFELKVKKHKQLVDEKENQLEQLRTEINQKQQKEQEVISKVTEREVNIAHLNENLQLYDQDKMQFEADFTGLKERDETLTKELESLNHQLKEIQLQIDGLSEQQSKHKHNQKQLEEEIHKLQVTFAEQEAKVRNYKEKTHNIRVSLDEAHLALNNNNQQLKQLLEFNKNEDTEEAIDAKLADKQQQKDNTTNLIQLRRQDRMKQTQQITDIERELKEQNRLHQSMMYAIKDKEVKASRLDVELENRLNHLQSEYMITFEKAQKDYEKATQIDEAKREVKLIKRSIDELGTVNLGAIDEYERIEERYQFLTEQQTDLVQAKETLYSVISEMDEEMKRRFETTFYSIKEEFTIVFEKLFGGGRAELKLTDPTNILDTGVDIIAQPPGKKSQHLGLLSGGERALTAIALLFAILRVRPVPFCVLDEVEAALDEANVNRFASYLKDYSDKTQFIVITHRKGTMEEADVLYGVTMQESGVSRLVSVKLEDTPELVKT</sequence>
<dbReference type="SUPFAM" id="SSF52540">
    <property type="entry name" value="P-loop containing nucleoside triphosphate hydrolases"/>
    <property type="match status" value="1"/>
</dbReference>
<dbReference type="InterPro" id="IPR011890">
    <property type="entry name" value="SMC_prok"/>
</dbReference>
<dbReference type="Gene3D" id="3.40.50.300">
    <property type="entry name" value="P-loop containing nucleotide triphosphate hydrolases"/>
    <property type="match status" value="2"/>
</dbReference>
<dbReference type="EMBL" id="JASTZU010000021">
    <property type="protein sequence ID" value="MDL4840033.1"/>
    <property type="molecule type" value="Genomic_DNA"/>
</dbReference>
<evidence type="ECO:0000256" key="1">
    <source>
        <dbReference type="ARBA" id="ARBA00022490"/>
    </source>
</evidence>
<gene>
    <name evidence="6 8" type="primary">smc</name>
    <name evidence="8" type="ORF">QQS35_06130</name>
</gene>
<accession>A0ABT7L2E3</accession>
<dbReference type="InterPro" id="IPR024704">
    <property type="entry name" value="SMC"/>
</dbReference>
<dbReference type="InterPro" id="IPR036277">
    <property type="entry name" value="SMC_hinge_sf"/>
</dbReference>
<dbReference type="NCBIfam" id="TIGR02168">
    <property type="entry name" value="SMC_prok_B"/>
    <property type="match status" value="1"/>
</dbReference>
<dbReference type="RefSeq" id="WP_285931032.1">
    <property type="nucleotide sequence ID" value="NZ_JASTZU010000021.1"/>
</dbReference>
<feature type="coiled-coil region" evidence="6">
    <location>
        <begin position="262"/>
        <end position="384"/>
    </location>
</feature>
<dbReference type="CDD" id="cd03278">
    <property type="entry name" value="ABC_SMC_barmotin"/>
    <property type="match status" value="2"/>
</dbReference>
<keyword evidence="5 6" id="KW-0238">DNA-binding</keyword>
<dbReference type="Pfam" id="PF06470">
    <property type="entry name" value="SMC_hinge"/>
    <property type="match status" value="1"/>
</dbReference>
<dbReference type="InterPro" id="IPR010935">
    <property type="entry name" value="SMC_hinge"/>
</dbReference>
<reference evidence="8 9" key="1">
    <citation type="submission" date="2023-06" db="EMBL/GenBank/DDBJ databases">
        <title>Aquibacillus rhizosphaerae LR5S19.</title>
        <authorList>
            <person name="Sun J.-Q."/>
        </authorList>
    </citation>
    <scope>NUCLEOTIDE SEQUENCE [LARGE SCALE GENOMIC DNA]</scope>
    <source>
        <strain evidence="8 9">LR5S19</strain>
    </source>
</reference>
<keyword evidence="3 6" id="KW-0067">ATP-binding</keyword>
<keyword evidence="2 6" id="KW-0547">Nucleotide-binding</keyword>
<dbReference type="InterPro" id="IPR003395">
    <property type="entry name" value="RecF/RecN/SMC_N"/>
</dbReference>
<keyword evidence="1 6" id="KW-0963">Cytoplasm</keyword>
<comment type="function">
    <text evidence="6">Required for chromosome condensation and partitioning.</text>
</comment>
<evidence type="ECO:0000256" key="6">
    <source>
        <dbReference type="HAMAP-Rule" id="MF_01894"/>
    </source>
</evidence>
<name>A0ABT7L2E3_9BACI</name>
<feature type="domain" description="SMC hinge" evidence="7">
    <location>
        <begin position="520"/>
        <end position="639"/>
    </location>
</feature>
<evidence type="ECO:0000256" key="4">
    <source>
        <dbReference type="ARBA" id="ARBA00023054"/>
    </source>
</evidence>
<feature type="binding site" evidence="6">
    <location>
        <begin position="32"/>
        <end position="39"/>
    </location>
    <ligand>
        <name>ATP</name>
        <dbReference type="ChEBI" id="CHEBI:30616"/>
    </ligand>
</feature>
<evidence type="ECO:0000259" key="7">
    <source>
        <dbReference type="SMART" id="SM00968"/>
    </source>
</evidence>